<dbReference type="InterPro" id="IPR036223">
    <property type="entry name" value="CAP_C_sf"/>
</dbReference>
<feature type="compositionally biased region" description="Polar residues" evidence="2">
    <location>
        <begin position="211"/>
        <end position="221"/>
    </location>
</feature>
<dbReference type="GO" id="GO:0005737">
    <property type="term" value="C:cytoplasm"/>
    <property type="evidence" value="ECO:0007669"/>
    <property type="project" value="TreeGrafter"/>
</dbReference>
<dbReference type="PROSITE" id="PS51329">
    <property type="entry name" value="C_CAP_COFACTOR_C"/>
    <property type="match status" value="1"/>
</dbReference>
<evidence type="ECO:0000256" key="1">
    <source>
        <dbReference type="ARBA" id="ARBA00007659"/>
    </source>
</evidence>
<dbReference type="Pfam" id="PF08603">
    <property type="entry name" value="CAP_C"/>
    <property type="match status" value="1"/>
</dbReference>
<evidence type="ECO:0000313" key="5">
    <source>
        <dbReference type="Proteomes" id="UP000549394"/>
    </source>
</evidence>
<dbReference type="InterPro" id="IPR036222">
    <property type="entry name" value="CAP_N_sf"/>
</dbReference>
<dbReference type="InterPro" id="IPR053950">
    <property type="entry name" value="CAP_N"/>
</dbReference>
<dbReference type="InterPro" id="IPR006599">
    <property type="entry name" value="CARP_motif"/>
</dbReference>
<dbReference type="GO" id="GO:0003779">
    <property type="term" value="F:actin binding"/>
    <property type="evidence" value="ECO:0007669"/>
    <property type="project" value="InterPro"/>
</dbReference>
<feature type="region of interest" description="Disordered" evidence="2">
    <location>
        <begin position="211"/>
        <end position="245"/>
    </location>
</feature>
<comment type="caution">
    <text evidence="4">The sequence shown here is derived from an EMBL/GenBank/DDBJ whole genome shotgun (WGS) entry which is preliminary data.</text>
</comment>
<accession>A0A7I8VI34</accession>
<dbReference type="OrthoDB" id="1601at2759"/>
<dbReference type="Gene3D" id="1.25.40.330">
    <property type="entry name" value="Adenylate cyclase-associated CAP, N-terminal domain"/>
    <property type="match status" value="1"/>
</dbReference>
<comment type="similarity">
    <text evidence="1">Belongs to the CAP family.</text>
</comment>
<dbReference type="Pfam" id="PF21938">
    <property type="entry name" value="CAP_N"/>
    <property type="match status" value="1"/>
</dbReference>
<feature type="compositionally biased region" description="Polar residues" evidence="2">
    <location>
        <begin position="287"/>
        <end position="297"/>
    </location>
</feature>
<dbReference type="SMART" id="SM00673">
    <property type="entry name" value="CARP"/>
    <property type="match status" value="2"/>
</dbReference>
<dbReference type="InterPro" id="IPR018106">
    <property type="entry name" value="CAP_CS_N"/>
</dbReference>
<dbReference type="EMBL" id="CAJFCJ010000006">
    <property type="protein sequence ID" value="CAD5115963.1"/>
    <property type="molecule type" value="Genomic_DNA"/>
</dbReference>
<dbReference type="Proteomes" id="UP000549394">
    <property type="component" value="Unassembled WGS sequence"/>
</dbReference>
<organism evidence="4 5">
    <name type="scientific">Dimorphilus gyrociliatus</name>
    <dbReference type="NCBI Taxonomy" id="2664684"/>
    <lineage>
        <taxon>Eukaryota</taxon>
        <taxon>Metazoa</taxon>
        <taxon>Spiralia</taxon>
        <taxon>Lophotrochozoa</taxon>
        <taxon>Annelida</taxon>
        <taxon>Polychaeta</taxon>
        <taxon>Polychaeta incertae sedis</taxon>
        <taxon>Dinophilidae</taxon>
        <taxon>Dimorphilus</taxon>
    </lineage>
</organism>
<gene>
    <name evidence="4" type="ORF">DGYR_LOCUS4646</name>
</gene>
<proteinExistence type="inferred from homology"/>
<dbReference type="GO" id="GO:0008179">
    <property type="term" value="F:adenylate cyclase binding"/>
    <property type="evidence" value="ECO:0007669"/>
    <property type="project" value="TreeGrafter"/>
</dbReference>
<dbReference type="InterPro" id="IPR013912">
    <property type="entry name" value="Adenylate_cyclase-assoc_CAP_C"/>
</dbReference>
<dbReference type="PANTHER" id="PTHR10652:SF0">
    <property type="entry name" value="ADENYLYL CYCLASE-ASSOCIATED PROTEIN"/>
    <property type="match status" value="1"/>
</dbReference>
<keyword evidence="5" id="KW-1185">Reference proteome</keyword>
<dbReference type="GO" id="GO:0019933">
    <property type="term" value="P:cAMP-mediated signaling"/>
    <property type="evidence" value="ECO:0007669"/>
    <property type="project" value="TreeGrafter"/>
</dbReference>
<feature type="region of interest" description="Disordered" evidence="2">
    <location>
        <begin position="269"/>
        <end position="309"/>
    </location>
</feature>
<name>A0A7I8VI34_9ANNE</name>
<protein>
    <submittedName>
        <fullName evidence="4">DgyrCDS4893</fullName>
    </submittedName>
</protein>
<dbReference type="GO" id="GO:0007015">
    <property type="term" value="P:actin filament organization"/>
    <property type="evidence" value="ECO:0007669"/>
    <property type="project" value="TreeGrafter"/>
</dbReference>
<dbReference type="SUPFAM" id="SSF101278">
    <property type="entry name" value="N-terminal domain of adenylylcyclase associated protein, CAP"/>
    <property type="match status" value="1"/>
</dbReference>
<dbReference type="InterPro" id="IPR016098">
    <property type="entry name" value="CAP/MinC_C"/>
</dbReference>
<dbReference type="InterPro" id="IPR017901">
    <property type="entry name" value="C-CAP_CF_C-like"/>
</dbReference>
<dbReference type="SUPFAM" id="SSF69340">
    <property type="entry name" value="C-terminal domain of adenylylcyclase associated protein"/>
    <property type="match status" value="1"/>
</dbReference>
<evidence type="ECO:0000256" key="2">
    <source>
        <dbReference type="SAM" id="MobiDB-lite"/>
    </source>
</evidence>
<dbReference type="PANTHER" id="PTHR10652">
    <property type="entry name" value="ADENYLYL CYCLASE-ASSOCIATED PROTEIN"/>
    <property type="match status" value="1"/>
</dbReference>
<dbReference type="GO" id="GO:0000902">
    <property type="term" value="P:cell morphogenesis"/>
    <property type="evidence" value="ECO:0007669"/>
    <property type="project" value="TreeGrafter"/>
</dbReference>
<reference evidence="4 5" key="1">
    <citation type="submission" date="2020-08" db="EMBL/GenBank/DDBJ databases">
        <authorList>
            <person name="Hejnol A."/>
        </authorList>
    </citation>
    <scope>NUCLEOTIDE SEQUENCE [LARGE SCALE GENOMIC DNA]</scope>
</reference>
<dbReference type="InterPro" id="IPR001837">
    <property type="entry name" value="Adenylate_cyclase-assoc_CAP"/>
</dbReference>
<dbReference type="AlphaFoldDB" id="A0A7I8VI34"/>
<evidence type="ECO:0000259" key="3">
    <source>
        <dbReference type="PROSITE" id="PS51329"/>
    </source>
</evidence>
<dbReference type="Gene3D" id="2.160.20.70">
    <property type="match status" value="1"/>
</dbReference>
<dbReference type="FunFam" id="1.25.40.330:FF:000001">
    <property type="entry name" value="Adenylyl cyclase-associated protein"/>
    <property type="match status" value="1"/>
</dbReference>
<evidence type="ECO:0000313" key="4">
    <source>
        <dbReference type="EMBL" id="CAD5115963.1"/>
    </source>
</evidence>
<sequence length="463" mass="50501">MSDRLNNLVNRLEGVTKRLENVSVGNGMGSSPKVNGAPLAANVQNYDSEVVPVLQEYASLSKKIGGDVATHSNLVLDAFNAQRHVIILACKCKQPDDATLAGLIKPLSEKIQAITAFREKNRASKFFNHLSAIGESVTALGWVTVKPTPVPYIREMSDAGQFYTNRVLKDFKEKDTTHVDWVKAWLQTLNKLQGYVKQVYTTGLTWTVQGTNPSSEVGSTSAPPPPGPPPPPQVDDVGSAGDSESSRAALFADLNKGLSVTSGLKKVTDDMKTHKNPNLKSHGVVTGNKTSNATSAAGKSKQEVKKPPMKALQNKKWIVEYFDNDTVTIDKTEPKQTVYIYKCNNTTVQVKGKVNSVVLDTSKKTNVVFDETIATFDVINCQSVKCQVSYKAPTVSIDKTDGCLVYLSKEYANTRIVTAKSSEINISIPEGNDFKEIPIPEQFVTLWDEKKGKFVTSISDIVA</sequence>
<dbReference type="PROSITE" id="PS01088">
    <property type="entry name" value="CAP_1"/>
    <property type="match status" value="1"/>
</dbReference>
<feature type="domain" description="C-CAP/cofactor C-like" evidence="3">
    <location>
        <begin position="306"/>
        <end position="439"/>
    </location>
</feature>
<feature type="compositionally biased region" description="Pro residues" evidence="2">
    <location>
        <begin position="222"/>
        <end position="233"/>
    </location>
</feature>